<evidence type="ECO:0000256" key="3">
    <source>
        <dbReference type="ARBA" id="ARBA00023163"/>
    </source>
</evidence>
<dbReference type="PROSITE" id="PS50042">
    <property type="entry name" value="CNMP_BINDING_3"/>
    <property type="match status" value="1"/>
</dbReference>
<dbReference type="PANTHER" id="PTHR24567">
    <property type="entry name" value="CRP FAMILY TRANSCRIPTIONAL REGULATORY PROTEIN"/>
    <property type="match status" value="1"/>
</dbReference>
<feature type="domain" description="Cyclic nucleotide-binding" evidence="4">
    <location>
        <begin position="17"/>
        <end position="105"/>
    </location>
</feature>
<sequence length="235" mass="25874">MKPGPQFSRNDLSSLVLFEGLSPSVLDEVIAVTRCRALARDTRIFNQGDGHVRAHLLVEGSVRIAQTGSDGGQIVVRFIGPGEMFGTVALFTDGKYPADADTLTDAIEFSWSEADLLKLMSAHSQIAINALKIVGKRIQEAQNRLRELATQPVERRIAHTLLRLSKQAGRDTPDGVKISFPLRRKDIADICGTTLFSVSRVLTTWEKAGWLATRDQHLTIAKISEIQRIGDNETV</sequence>
<dbReference type="AlphaFoldDB" id="D8JR86"/>
<evidence type="ECO:0000259" key="5">
    <source>
        <dbReference type="PROSITE" id="PS51063"/>
    </source>
</evidence>
<dbReference type="InterPro" id="IPR018490">
    <property type="entry name" value="cNMP-bd_dom_sf"/>
</dbReference>
<feature type="domain" description="HTH crp-type" evidence="5">
    <location>
        <begin position="151"/>
        <end position="224"/>
    </location>
</feature>
<evidence type="ECO:0000313" key="7">
    <source>
        <dbReference type="Proteomes" id="UP000002033"/>
    </source>
</evidence>
<evidence type="ECO:0000256" key="1">
    <source>
        <dbReference type="ARBA" id="ARBA00023015"/>
    </source>
</evidence>
<keyword evidence="1" id="KW-0805">Transcription regulation</keyword>
<dbReference type="Gene3D" id="1.10.10.10">
    <property type="entry name" value="Winged helix-like DNA-binding domain superfamily/Winged helix DNA-binding domain"/>
    <property type="match status" value="1"/>
</dbReference>
<keyword evidence="2" id="KW-0238">DNA-binding</keyword>
<protein>
    <submittedName>
        <fullName evidence="6">Transcriptional regulator, Crp/Fnr family</fullName>
    </submittedName>
</protein>
<dbReference type="InterPro" id="IPR014710">
    <property type="entry name" value="RmlC-like_jellyroll"/>
</dbReference>
<accession>D8JR86</accession>
<gene>
    <name evidence="6" type="ordered locus">Hden_2273</name>
</gene>
<dbReference type="SUPFAM" id="SSF51206">
    <property type="entry name" value="cAMP-binding domain-like"/>
    <property type="match status" value="1"/>
</dbReference>
<organism evidence="6 7">
    <name type="scientific">Hyphomicrobium denitrificans (strain ATCC 51888 / DSM 1869 / NCIMB 11706 / TK 0415)</name>
    <dbReference type="NCBI Taxonomy" id="582899"/>
    <lineage>
        <taxon>Bacteria</taxon>
        <taxon>Pseudomonadati</taxon>
        <taxon>Pseudomonadota</taxon>
        <taxon>Alphaproteobacteria</taxon>
        <taxon>Hyphomicrobiales</taxon>
        <taxon>Hyphomicrobiaceae</taxon>
        <taxon>Hyphomicrobium</taxon>
    </lineage>
</organism>
<proteinExistence type="predicted"/>
<dbReference type="GO" id="GO:0005829">
    <property type="term" value="C:cytosol"/>
    <property type="evidence" value="ECO:0007669"/>
    <property type="project" value="TreeGrafter"/>
</dbReference>
<evidence type="ECO:0000256" key="2">
    <source>
        <dbReference type="ARBA" id="ARBA00023125"/>
    </source>
</evidence>
<dbReference type="GO" id="GO:0003700">
    <property type="term" value="F:DNA-binding transcription factor activity"/>
    <property type="evidence" value="ECO:0007669"/>
    <property type="project" value="TreeGrafter"/>
</dbReference>
<keyword evidence="7" id="KW-1185">Reference proteome</keyword>
<dbReference type="Pfam" id="PF13545">
    <property type="entry name" value="HTH_Crp_2"/>
    <property type="match status" value="1"/>
</dbReference>
<dbReference type="PROSITE" id="PS51063">
    <property type="entry name" value="HTH_CRP_2"/>
    <property type="match status" value="1"/>
</dbReference>
<dbReference type="EMBL" id="CP002083">
    <property type="protein sequence ID" value="ADJ24071.1"/>
    <property type="molecule type" value="Genomic_DNA"/>
</dbReference>
<dbReference type="SMART" id="SM00100">
    <property type="entry name" value="cNMP"/>
    <property type="match status" value="1"/>
</dbReference>
<dbReference type="InterPro" id="IPR050397">
    <property type="entry name" value="Env_Response_Regulators"/>
</dbReference>
<keyword evidence="3" id="KW-0804">Transcription</keyword>
<dbReference type="InterPro" id="IPR000595">
    <property type="entry name" value="cNMP-bd_dom"/>
</dbReference>
<dbReference type="PANTHER" id="PTHR24567:SF28">
    <property type="entry name" value="LISTERIOLYSIN REGULATORY PROTEIN"/>
    <property type="match status" value="1"/>
</dbReference>
<reference evidence="7" key="1">
    <citation type="journal article" date="2011" name="J. Bacteriol.">
        <title>Genome sequences of eight morphologically diverse alphaproteobacteria.</title>
        <authorList>
            <consortium name="US DOE Joint Genome Institute"/>
            <person name="Brown P.J."/>
            <person name="Kysela D.T."/>
            <person name="Buechlein A."/>
            <person name="Hemmerich C."/>
            <person name="Brun Y.V."/>
        </authorList>
    </citation>
    <scope>NUCLEOTIDE SEQUENCE [LARGE SCALE GENOMIC DNA]</scope>
    <source>
        <strain evidence="7">ATCC 51888 / DSM 1869 / NCIB 11706 / TK 0415</strain>
    </source>
</reference>
<dbReference type="HOGENOM" id="CLU_075053_3_1_5"/>
<dbReference type="InterPro" id="IPR012318">
    <property type="entry name" value="HTH_CRP"/>
</dbReference>
<dbReference type="STRING" id="582899.Hden_2273"/>
<name>D8JR86_HYPDA</name>
<dbReference type="CDD" id="cd00038">
    <property type="entry name" value="CAP_ED"/>
    <property type="match status" value="1"/>
</dbReference>
<dbReference type="eggNOG" id="COG0664">
    <property type="taxonomic scope" value="Bacteria"/>
</dbReference>
<evidence type="ECO:0000313" key="6">
    <source>
        <dbReference type="EMBL" id="ADJ24071.1"/>
    </source>
</evidence>
<dbReference type="Pfam" id="PF00027">
    <property type="entry name" value="cNMP_binding"/>
    <property type="match status" value="1"/>
</dbReference>
<dbReference type="SUPFAM" id="SSF46785">
    <property type="entry name" value="Winged helix' DNA-binding domain"/>
    <property type="match status" value="1"/>
</dbReference>
<dbReference type="InterPro" id="IPR036390">
    <property type="entry name" value="WH_DNA-bd_sf"/>
</dbReference>
<evidence type="ECO:0000259" key="4">
    <source>
        <dbReference type="PROSITE" id="PS50042"/>
    </source>
</evidence>
<dbReference type="InterPro" id="IPR036388">
    <property type="entry name" value="WH-like_DNA-bd_sf"/>
</dbReference>
<dbReference type="SMART" id="SM00419">
    <property type="entry name" value="HTH_CRP"/>
    <property type="match status" value="1"/>
</dbReference>
<dbReference type="OrthoDB" id="3525895at2"/>
<dbReference type="Proteomes" id="UP000002033">
    <property type="component" value="Chromosome"/>
</dbReference>
<dbReference type="Gene3D" id="2.60.120.10">
    <property type="entry name" value="Jelly Rolls"/>
    <property type="match status" value="1"/>
</dbReference>
<dbReference type="RefSeq" id="WP_013216230.1">
    <property type="nucleotide sequence ID" value="NC_014313.1"/>
</dbReference>
<dbReference type="GO" id="GO:0003677">
    <property type="term" value="F:DNA binding"/>
    <property type="evidence" value="ECO:0007669"/>
    <property type="project" value="UniProtKB-KW"/>
</dbReference>
<dbReference type="KEGG" id="hdn:Hden_2273"/>